<evidence type="ECO:0000259" key="12">
    <source>
        <dbReference type="PROSITE" id="PS51217"/>
    </source>
</evidence>
<keyword evidence="1 10" id="KW-0547">Nucleotide-binding</keyword>
<evidence type="ECO:0000256" key="9">
    <source>
        <dbReference type="ARBA" id="ARBA00048988"/>
    </source>
</evidence>
<dbReference type="PROSITE" id="PS51198">
    <property type="entry name" value="UVRD_HELICASE_ATP_BIND"/>
    <property type="match status" value="1"/>
</dbReference>
<feature type="binding site" evidence="10">
    <location>
        <begin position="33"/>
        <end position="40"/>
    </location>
    <ligand>
        <name>ATP</name>
        <dbReference type="ChEBI" id="CHEBI:30616"/>
    </ligand>
</feature>
<dbReference type="OrthoDB" id="5905204at2"/>
<gene>
    <name evidence="13" type="ORF">DZC73_23955</name>
</gene>
<comment type="catalytic activity">
    <reaction evidence="6">
        <text>Couples ATP hydrolysis with the unwinding of duplex DNA by translocating in the 3'-5' direction.</text>
        <dbReference type="EC" id="5.6.2.4"/>
    </reaction>
</comment>
<dbReference type="GO" id="GO:0043138">
    <property type="term" value="F:3'-5' DNA helicase activity"/>
    <property type="evidence" value="ECO:0007669"/>
    <property type="project" value="UniProtKB-EC"/>
</dbReference>
<evidence type="ECO:0000256" key="7">
    <source>
        <dbReference type="ARBA" id="ARBA00034808"/>
    </source>
</evidence>
<evidence type="ECO:0000259" key="11">
    <source>
        <dbReference type="PROSITE" id="PS51198"/>
    </source>
</evidence>
<dbReference type="GO" id="GO:0003677">
    <property type="term" value="F:DNA binding"/>
    <property type="evidence" value="ECO:0007669"/>
    <property type="project" value="InterPro"/>
</dbReference>
<feature type="domain" description="UvrD-like helicase ATP-binding" evidence="11">
    <location>
        <begin position="12"/>
        <end position="481"/>
    </location>
</feature>
<feature type="domain" description="UvrD-like helicase C-terminal" evidence="12">
    <location>
        <begin position="513"/>
        <end position="785"/>
    </location>
</feature>
<keyword evidence="14" id="KW-1185">Reference proteome</keyword>
<dbReference type="PANTHER" id="PTHR11070:SF2">
    <property type="entry name" value="ATP-DEPENDENT DNA HELICASE SRS2"/>
    <property type="match status" value="1"/>
</dbReference>
<dbReference type="EMBL" id="QUSW01000008">
    <property type="protein sequence ID" value="RQP22069.1"/>
    <property type="molecule type" value="Genomic_DNA"/>
</dbReference>
<reference evidence="13 14" key="1">
    <citation type="submission" date="2018-08" db="EMBL/GenBank/DDBJ databases">
        <authorList>
            <person name="Khan S.A."/>
            <person name="Jeon C.O."/>
            <person name="Chun B.H."/>
            <person name="Jeong S.E."/>
        </authorList>
    </citation>
    <scope>NUCLEOTIDE SEQUENCE [LARGE SCALE GENOMIC DNA]</scope>
    <source>
        <strain evidence="13 14">S-16</strain>
    </source>
</reference>
<reference evidence="13 14" key="2">
    <citation type="submission" date="2018-12" db="EMBL/GenBank/DDBJ databases">
        <title>Rhizobacter gummiphilus sp. nov., a rubber-degrading bacterium isolated from the soil of a botanical garden in Japan.</title>
        <authorList>
            <person name="Shunsuke S.S."/>
        </authorList>
    </citation>
    <scope>NUCLEOTIDE SEQUENCE [LARGE SCALE GENOMIC DNA]</scope>
    <source>
        <strain evidence="13 14">S-16</strain>
    </source>
</reference>
<dbReference type="GO" id="GO:0005829">
    <property type="term" value="C:cytosol"/>
    <property type="evidence" value="ECO:0007669"/>
    <property type="project" value="TreeGrafter"/>
</dbReference>
<dbReference type="SUPFAM" id="SSF52540">
    <property type="entry name" value="P-loop containing nucleoside triphosphate hydrolases"/>
    <property type="match status" value="1"/>
</dbReference>
<keyword evidence="5" id="KW-0413">Isomerase</keyword>
<dbReference type="GO" id="GO:0000725">
    <property type="term" value="P:recombinational repair"/>
    <property type="evidence" value="ECO:0007669"/>
    <property type="project" value="TreeGrafter"/>
</dbReference>
<sequence length="1088" mass="120301">MTGAAYQIDGRLASREAFYAAACDPRRSVIVEACAGAGKTWMLVSRILRALLDGAMPQEILAITFTRKAAGEMRARLDEWLADFGSPECDDARRQRELMARGMSLAEATSAAPLLADLHERLLATGRSVEVRTFHAWFSQLLRAAPLELLNELGLQPDMDLLEDVADHRGEVYRRFHAAVIADEVLHEDFRALVLSRGRSQLRKWLDAAWARRIDIELADQGGVLEDSVKSAAEQWPSYAGLPHPSHRVLMPDARAMLAAVAATLGAHKSATCKKQAVVLEQALGLDDPPQSLDGVRAALFTGKGELRKALADVPGVSEVAGLIEDIDRACRQQSAHDEHLRMVRLSRTLFAEYAAYKRSRGLADMNDLERCALALLRDATLSAWVQERLDARVRHLLIDEFQDTSPLQWHALHAWLAGYAGAGGGTSGYRPLGVFIVGDPKQSIYRFRGAEPKVFAAARDFLLQGLGGTVLTCDHTRRNSPEVLQALNGVFRALQDQARFEGFREHTTESVPHGGPGALALPEVMRPQKEKPAEDDAPLAWRDSLTQPRIEAEELLRQQEARLVAAAVDELIDSGMAPGDIQVLCRKRESLRLAADELSRLHIPFAAPEAFDLLDAPEARDIVALLDVLASPQHKLSLAHALRSPLFGASDDDLVRLARQAVNHGDWWRALRESPEASPALDRARKLLQRWANVAQQLPPHDLLDIVVAEGELRERLAAAVPAERRPAALNAVDAVLNQALTLDGARYATPYNFVRALKRRSLKVPAALQPDAVQLLTVHGAKGLEAEVVFIMDADPTPKNAETATLLVDWPVEAESPQACAFVYSEGQCPPSLLPVLAREREAREREELNSLYVAMTRARQRLVFSATQPHRPPEQPSWWQLLQPVAQPMPATQAHEPHAAQQRPIVLPVLPNWTDAPERPAVPARATAEDSMVSLLGKAVHRTLEWAGAQGPLADDADHFDHLADAAAREFQSDGRQVRRLAGRIWRSPDCARFFRGPQLHWSGNEVPVGEGETELRIDRLVALEAAGRRQWWVLDYKLNQSPAELPQYRDQLLRYRRIVQSLQPADEVRCAFITGAGELVELTP</sequence>
<dbReference type="Gene3D" id="3.40.50.300">
    <property type="entry name" value="P-loop containing nucleotide triphosphate hydrolases"/>
    <property type="match status" value="4"/>
</dbReference>
<dbReference type="EC" id="5.6.2.4" evidence="7"/>
<dbReference type="InterPro" id="IPR000212">
    <property type="entry name" value="DNA_helicase_UvrD/REP"/>
</dbReference>
<evidence type="ECO:0000256" key="2">
    <source>
        <dbReference type="ARBA" id="ARBA00022801"/>
    </source>
</evidence>
<organism evidence="13 14">
    <name type="scientific">Piscinibacter terrae</name>
    <dbReference type="NCBI Taxonomy" id="2496871"/>
    <lineage>
        <taxon>Bacteria</taxon>
        <taxon>Pseudomonadati</taxon>
        <taxon>Pseudomonadota</taxon>
        <taxon>Betaproteobacteria</taxon>
        <taxon>Burkholderiales</taxon>
        <taxon>Sphaerotilaceae</taxon>
        <taxon>Piscinibacter</taxon>
    </lineage>
</organism>
<accession>A0A3N7JLA7</accession>
<comment type="caution">
    <text evidence="13">The sequence shown here is derived from an EMBL/GenBank/DDBJ whole genome shotgun (WGS) entry which is preliminary data.</text>
</comment>
<evidence type="ECO:0000256" key="1">
    <source>
        <dbReference type="ARBA" id="ARBA00022741"/>
    </source>
</evidence>
<evidence type="ECO:0000313" key="13">
    <source>
        <dbReference type="EMBL" id="RQP22069.1"/>
    </source>
</evidence>
<dbReference type="PROSITE" id="PS51217">
    <property type="entry name" value="UVRD_HELICASE_CTER"/>
    <property type="match status" value="1"/>
</dbReference>
<proteinExistence type="predicted"/>
<evidence type="ECO:0000256" key="8">
    <source>
        <dbReference type="ARBA" id="ARBA00034923"/>
    </source>
</evidence>
<name>A0A3N7JLA7_9BURK</name>
<keyword evidence="3 10" id="KW-0347">Helicase</keyword>
<evidence type="ECO:0000256" key="10">
    <source>
        <dbReference type="PROSITE-ProRule" id="PRU00560"/>
    </source>
</evidence>
<dbReference type="InterPro" id="IPR027417">
    <property type="entry name" value="P-loop_NTPase"/>
</dbReference>
<dbReference type="AlphaFoldDB" id="A0A3N7JLA7"/>
<evidence type="ECO:0000256" key="5">
    <source>
        <dbReference type="ARBA" id="ARBA00023235"/>
    </source>
</evidence>
<comment type="catalytic activity">
    <reaction evidence="9">
        <text>ATP + H2O = ADP + phosphate + H(+)</text>
        <dbReference type="Rhea" id="RHEA:13065"/>
        <dbReference type="ChEBI" id="CHEBI:15377"/>
        <dbReference type="ChEBI" id="CHEBI:15378"/>
        <dbReference type="ChEBI" id="CHEBI:30616"/>
        <dbReference type="ChEBI" id="CHEBI:43474"/>
        <dbReference type="ChEBI" id="CHEBI:456216"/>
        <dbReference type="EC" id="5.6.2.4"/>
    </reaction>
</comment>
<protein>
    <recommendedName>
        <fullName evidence="7">DNA 3'-5' helicase</fullName>
        <ecNumber evidence="7">5.6.2.4</ecNumber>
    </recommendedName>
    <alternativeName>
        <fullName evidence="8">DNA 3'-5' helicase II</fullName>
    </alternativeName>
</protein>
<evidence type="ECO:0000313" key="14">
    <source>
        <dbReference type="Proteomes" id="UP000267464"/>
    </source>
</evidence>
<dbReference type="InterPro" id="IPR014016">
    <property type="entry name" value="UvrD-like_ATP-bd"/>
</dbReference>
<dbReference type="PANTHER" id="PTHR11070">
    <property type="entry name" value="UVRD / RECB / PCRA DNA HELICASE FAMILY MEMBER"/>
    <property type="match status" value="1"/>
</dbReference>
<dbReference type="GO" id="GO:0005524">
    <property type="term" value="F:ATP binding"/>
    <property type="evidence" value="ECO:0007669"/>
    <property type="project" value="UniProtKB-UniRule"/>
</dbReference>
<dbReference type="Pfam" id="PF13361">
    <property type="entry name" value="UvrD_C"/>
    <property type="match status" value="2"/>
</dbReference>
<evidence type="ECO:0000256" key="4">
    <source>
        <dbReference type="ARBA" id="ARBA00022840"/>
    </source>
</evidence>
<dbReference type="Proteomes" id="UP000267464">
    <property type="component" value="Unassembled WGS sequence"/>
</dbReference>
<dbReference type="GO" id="GO:0016887">
    <property type="term" value="F:ATP hydrolysis activity"/>
    <property type="evidence" value="ECO:0007669"/>
    <property type="project" value="RHEA"/>
</dbReference>
<dbReference type="RefSeq" id="WP_124542912.1">
    <property type="nucleotide sequence ID" value="NZ_QUSW01000008.1"/>
</dbReference>
<dbReference type="Pfam" id="PF00580">
    <property type="entry name" value="UvrD-helicase"/>
    <property type="match status" value="1"/>
</dbReference>
<keyword evidence="2 10" id="KW-0378">Hydrolase</keyword>
<dbReference type="GO" id="GO:0033202">
    <property type="term" value="C:DNA helicase complex"/>
    <property type="evidence" value="ECO:0007669"/>
    <property type="project" value="TreeGrafter"/>
</dbReference>
<evidence type="ECO:0000256" key="3">
    <source>
        <dbReference type="ARBA" id="ARBA00022806"/>
    </source>
</evidence>
<evidence type="ECO:0000256" key="6">
    <source>
        <dbReference type="ARBA" id="ARBA00034617"/>
    </source>
</evidence>
<keyword evidence="4 10" id="KW-0067">ATP-binding</keyword>
<dbReference type="Gene3D" id="1.10.486.10">
    <property type="entry name" value="PCRA, domain 4"/>
    <property type="match status" value="1"/>
</dbReference>
<dbReference type="InterPro" id="IPR014017">
    <property type="entry name" value="DNA_helicase_UvrD-like_C"/>
</dbReference>